<sequence length="92" mass="11069">MDAIQAVKDFERQARSKEQQLEQRIREIEGCHQDYVRLKERLSLFGHVDHTQLARLNEEGEVLERRVNEVVRREEELRAKLDNPDQLNHSRH</sequence>
<comment type="caution">
    <text evidence="1">The sequence shown here is derived from an EMBL/GenBank/DDBJ whole genome shotgun (WGS) entry which is preliminary data.</text>
</comment>
<gene>
    <name evidence="1" type="ORF">MSPICULIGERA_LOCUS15502</name>
</gene>
<evidence type="ECO:0000313" key="1">
    <source>
        <dbReference type="EMBL" id="CAJ0577224.1"/>
    </source>
</evidence>
<feature type="non-terminal residue" evidence="1">
    <location>
        <position position="1"/>
    </location>
</feature>
<protein>
    <submittedName>
        <fullName evidence="1">Uncharacterized protein</fullName>
    </submittedName>
</protein>
<accession>A0AA36CYB4</accession>
<keyword evidence="2" id="KW-1185">Reference proteome</keyword>
<dbReference type="EMBL" id="CATQJA010002648">
    <property type="protein sequence ID" value="CAJ0577224.1"/>
    <property type="molecule type" value="Genomic_DNA"/>
</dbReference>
<proteinExistence type="predicted"/>
<name>A0AA36CYB4_9BILA</name>
<organism evidence="1 2">
    <name type="scientific">Mesorhabditis spiculigera</name>
    <dbReference type="NCBI Taxonomy" id="96644"/>
    <lineage>
        <taxon>Eukaryota</taxon>
        <taxon>Metazoa</taxon>
        <taxon>Ecdysozoa</taxon>
        <taxon>Nematoda</taxon>
        <taxon>Chromadorea</taxon>
        <taxon>Rhabditida</taxon>
        <taxon>Rhabditina</taxon>
        <taxon>Rhabditomorpha</taxon>
        <taxon>Rhabditoidea</taxon>
        <taxon>Rhabditidae</taxon>
        <taxon>Mesorhabditinae</taxon>
        <taxon>Mesorhabditis</taxon>
    </lineage>
</organism>
<evidence type="ECO:0000313" key="2">
    <source>
        <dbReference type="Proteomes" id="UP001177023"/>
    </source>
</evidence>
<dbReference type="Proteomes" id="UP001177023">
    <property type="component" value="Unassembled WGS sequence"/>
</dbReference>
<reference evidence="1" key="1">
    <citation type="submission" date="2023-06" db="EMBL/GenBank/DDBJ databases">
        <authorList>
            <person name="Delattre M."/>
        </authorList>
    </citation>
    <scope>NUCLEOTIDE SEQUENCE</scope>
    <source>
        <strain evidence="1">AF72</strain>
    </source>
</reference>
<dbReference type="AlphaFoldDB" id="A0AA36CYB4"/>